<feature type="transmembrane region" description="Helical" evidence="1">
    <location>
        <begin position="114"/>
        <end position="133"/>
    </location>
</feature>
<sequence>MELLGWCWVAVKVLVPLWLASHIIRWFLPSEVADRLEIVDNFILARIASIPVFLSNAWLVSAQICYYVGNFFAVVLIAFGAVIVGYSIYLQRETLQFSFAGAYQLAGQLAGDKVAWSGATMLIAATVAICNMWKLNLDRKQYFEKQEKELLERIKKEEEVRREQMKTYHVPMEPTKPFE</sequence>
<dbReference type="OrthoDB" id="7032852at2"/>
<evidence type="ECO:0000256" key="1">
    <source>
        <dbReference type="SAM" id="Phobius"/>
    </source>
</evidence>
<proteinExistence type="predicted"/>
<dbReference type="RefSeq" id="WP_136892753.1">
    <property type="nucleotide sequence ID" value="NZ_SWJE01000002.1"/>
</dbReference>
<feature type="transmembrane region" description="Helical" evidence="1">
    <location>
        <begin position="7"/>
        <end position="28"/>
    </location>
</feature>
<keyword evidence="3" id="KW-1185">Reference proteome</keyword>
<feature type="transmembrane region" description="Helical" evidence="1">
    <location>
        <begin position="43"/>
        <end position="60"/>
    </location>
</feature>
<comment type="caution">
    <text evidence="2">The sequence shown here is derived from an EMBL/GenBank/DDBJ whole genome shotgun (WGS) entry which is preliminary data.</text>
</comment>
<evidence type="ECO:0000313" key="3">
    <source>
        <dbReference type="Proteomes" id="UP000305539"/>
    </source>
</evidence>
<dbReference type="Proteomes" id="UP000305539">
    <property type="component" value="Unassembled WGS sequence"/>
</dbReference>
<keyword evidence="1" id="KW-0472">Membrane</keyword>
<keyword evidence="1" id="KW-0812">Transmembrane</keyword>
<gene>
    <name evidence="2" type="ORF">FAZ69_04575</name>
</gene>
<protein>
    <submittedName>
        <fullName evidence="2">Uncharacterized protein</fullName>
    </submittedName>
</protein>
<name>A0A4U1IDK5_9BURK</name>
<evidence type="ECO:0000313" key="2">
    <source>
        <dbReference type="EMBL" id="TKC91721.1"/>
    </source>
</evidence>
<organism evidence="2 3">
    <name type="scientific">Trinickia terrae</name>
    <dbReference type="NCBI Taxonomy" id="2571161"/>
    <lineage>
        <taxon>Bacteria</taxon>
        <taxon>Pseudomonadati</taxon>
        <taxon>Pseudomonadota</taxon>
        <taxon>Betaproteobacteria</taxon>
        <taxon>Burkholderiales</taxon>
        <taxon>Burkholderiaceae</taxon>
        <taxon>Trinickia</taxon>
    </lineage>
</organism>
<accession>A0A4U1IDK5</accession>
<keyword evidence="1" id="KW-1133">Transmembrane helix</keyword>
<dbReference type="EMBL" id="SWJE01000002">
    <property type="protein sequence ID" value="TKC91721.1"/>
    <property type="molecule type" value="Genomic_DNA"/>
</dbReference>
<feature type="transmembrane region" description="Helical" evidence="1">
    <location>
        <begin position="67"/>
        <end position="89"/>
    </location>
</feature>
<dbReference type="AlphaFoldDB" id="A0A4U1IDK5"/>
<reference evidence="2 3" key="1">
    <citation type="submission" date="2019-04" db="EMBL/GenBank/DDBJ databases">
        <title>Trinickia sp. 7GSK02, isolated from subtropical forest soil.</title>
        <authorList>
            <person name="Gao Z.-H."/>
            <person name="Qiu L.-H."/>
        </authorList>
    </citation>
    <scope>NUCLEOTIDE SEQUENCE [LARGE SCALE GENOMIC DNA]</scope>
    <source>
        <strain evidence="2 3">7GSK02</strain>
    </source>
</reference>